<dbReference type="PROSITE" id="PS50003">
    <property type="entry name" value="PH_DOMAIN"/>
    <property type="match status" value="1"/>
</dbReference>
<dbReference type="GO" id="GO:0016010">
    <property type="term" value="C:dystrophin-associated glycoprotein complex"/>
    <property type="evidence" value="ECO:0007669"/>
    <property type="project" value="TreeGrafter"/>
</dbReference>
<evidence type="ECO:0000256" key="31">
    <source>
        <dbReference type="ARBA" id="ARBA00079274"/>
    </source>
</evidence>
<feature type="region of interest" description="Disordered" evidence="32">
    <location>
        <begin position="695"/>
        <end position="735"/>
    </location>
</feature>
<evidence type="ECO:0000256" key="9">
    <source>
        <dbReference type="ARBA" id="ARBA00022490"/>
    </source>
</evidence>
<evidence type="ECO:0000256" key="21">
    <source>
        <dbReference type="ARBA" id="ARBA00022949"/>
    </source>
</evidence>
<evidence type="ECO:0000256" key="18">
    <source>
        <dbReference type="ARBA" id="ARBA00022840"/>
    </source>
</evidence>
<protein>
    <recommendedName>
        <fullName evidence="28">Beta-2-syntrophin</fullName>
        <ecNumber evidence="7">3.6.4.6</ecNumber>
    </recommendedName>
    <alternativeName>
        <fullName evidence="31">59 kDa dystrophin-associated protein A1 basic component 2</fullName>
    </alternativeName>
    <alternativeName>
        <fullName evidence="29">Syntrophin-3</fullName>
    </alternativeName>
    <alternativeName>
        <fullName evidence="30">Syntrophin-like</fullName>
    </alternativeName>
</protein>
<dbReference type="GO" id="GO:0015031">
    <property type="term" value="P:protein transport"/>
    <property type="evidence" value="ECO:0007669"/>
    <property type="project" value="UniProtKB-KW"/>
</dbReference>
<dbReference type="GO" id="GO:0005516">
    <property type="term" value="F:calmodulin binding"/>
    <property type="evidence" value="ECO:0007669"/>
    <property type="project" value="UniProtKB-KW"/>
</dbReference>
<keyword evidence="22" id="KW-0472">Membrane</keyword>
<evidence type="ECO:0000313" key="35">
    <source>
        <dbReference type="EMBL" id="KAG2470294.1"/>
    </source>
</evidence>
<evidence type="ECO:0000259" key="34">
    <source>
        <dbReference type="PROSITE" id="PS50106"/>
    </source>
</evidence>
<dbReference type="InterPro" id="IPR036034">
    <property type="entry name" value="PDZ_sf"/>
</dbReference>
<dbReference type="Pfam" id="PF23012">
    <property type="entry name" value="Syntrophin_4th"/>
    <property type="match status" value="1"/>
</dbReference>
<dbReference type="EMBL" id="JAATIS010000147">
    <property type="protein sequence ID" value="KAG2470294.1"/>
    <property type="molecule type" value="Genomic_DNA"/>
</dbReference>
<evidence type="ECO:0000256" key="25">
    <source>
        <dbReference type="ARBA" id="ARBA00023306"/>
    </source>
</evidence>
<dbReference type="PROSITE" id="PS00674">
    <property type="entry name" value="AAA"/>
    <property type="match status" value="1"/>
</dbReference>
<dbReference type="GO" id="GO:0051301">
    <property type="term" value="P:cell division"/>
    <property type="evidence" value="ECO:0007669"/>
    <property type="project" value="UniProtKB-KW"/>
</dbReference>
<sequence length="1019" mass="112406">MAVWTRADKNGLLELLLRDRWIRVLAELTRETLTLTADAEVSPAHAGAVDLNPNSGVWNGISNGTGPAVNSNRIQNQHGNHSALRRTGSPAGVAANPTYGFGSPGSFRIAQDNGNNSDFGSPGSSYGSPGSSFSSAGPGRYGENSLNLESSQSETVRKVRIVKQESGGLGISIKGGRENRMPILISKIFPGLAADQSRALRVGDAILSVNGNDLREATHDQAVQALKKAGKEVTLEVKYIKEVTPLFKKPTLVADLPWDNVRPQSPSLSGSEDSGSPKHLASNKDKKVIPLKMCFISRNLTMADLENRLLELHSPDGRSTVVLRCKDAASAHSWFTAIHTNVAALLPQVLAEINSMVGSSNTSSNREVRHIGWLAEQTKLDGGRHQFKPIIMALTEKDILIFDSMPWTREAWMSPCRTHPLLATRLVHSGSARGSPSFGSELAFGTRTGTRQGIESHFFRVETHWDLSSWTRLLVQGCHSAAELIKEVTIGCTLNNQDVRLNIHYENGFTIAKEGAGPGTTAILYRYPFEKLKMSGDDGIQNLYLDFGGPEGEMVCLHLFPIPSVLFWTQFCADQCCIHFYDIAARMPIIRVAAPNLAMALCGVSNTGIVSRMERSQKRRGQDLHHTQKAIDLVTKATEEDKAKNYEEALRLYQHAVEYFLHAIKYEAHSDKAKESIRGKCVQYLDRAEKLKDYLKNKDKHGKKPVKESQQNDKGGSDSDSEGENPEKKKLQEQLMGKRTPWRGILLFGPPGTGKSYLAKAVATEANNSTFFSVSSSDLMSKWLGESEKLVKNLFDLARQHKPSIIFIDEVDSLCGSRNENESEAARRIKTEFLVQMQGVGNNNDGILVLGATNIPWVLDAAIRRRFEKRIYIPLPEEPARAQMFRLHLGNTPHNLSEADLRELARKTDGYSGADISIIVRDALMQPVRKVQSATHFKKVRGPSRTNTNIIVDDLLTPCSPGDPEAIEMTWIDVASDKLLEPIVCMSDMLRSLATTRPTVNAEDLLKVKKFTEDFGQEG</sequence>
<dbReference type="InterPro" id="IPR003960">
    <property type="entry name" value="ATPase_AAA_CS"/>
</dbReference>
<keyword evidence="10" id="KW-0597">Phosphoprotein</keyword>
<evidence type="ECO:0000256" key="29">
    <source>
        <dbReference type="ARBA" id="ARBA00075427"/>
    </source>
</evidence>
<feature type="compositionally biased region" description="Low complexity" evidence="32">
    <location>
        <begin position="265"/>
        <end position="274"/>
    </location>
</feature>
<evidence type="ECO:0000256" key="15">
    <source>
        <dbReference type="ARBA" id="ARBA00022753"/>
    </source>
</evidence>
<proteinExistence type="inferred from homology"/>
<reference evidence="35 36" key="1">
    <citation type="journal article" date="2021" name="Cell">
        <title>Tracing the genetic footprints of vertebrate landing in non-teleost ray-finned fishes.</title>
        <authorList>
            <person name="Bi X."/>
            <person name="Wang K."/>
            <person name="Yang L."/>
            <person name="Pan H."/>
            <person name="Jiang H."/>
            <person name="Wei Q."/>
            <person name="Fang M."/>
            <person name="Yu H."/>
            <person name="Zhu C."/>
            <person name="Cai Y."/>
            <person name="He Y."/>
            <person name="Gan X."/>
            <person name="Zeng H."/>
            <person name="Yu D."/>
            <person name="Zhu Y."/>
            <person name="Jiang H."/>
            <person name="Qiu Q."/>
            <person name="Yang H."/>
            <person name="Zhang Y.E."/>
            <person name="Wang W."/>
            <person name="Zhu M."/>
            <person name="He S."/>
            <person name="Zhang G."/>
        </authorList>
    </citation>
    <scope>NUCLEOTIDE SEQUENCE [LARGE SCALE GENOMIC DNA]</scope>
    <source>
        <strain evidence="35">Bchr_013</strain>
    </source>
</reference>
<dbReference type="InterPro" id="IPR011993">
    <property type="entry name" value="PH-like_dom_sf"/>
</dbReference>
<dbReference type="SUPFAM" id="SSF116846">
    <property type="entry name" value="MIT domain"/>
    <property type="match status" value="1"/>
</dbReference>
<dbReference type="GO" id="GO:0005198">
    <property type="term" value="F:structural molecule activity"/>
    <property type="evidence" value="ECO:0007669"/>
    <property type="project" value="InterPro"/>
</dbReference>
<dbReference type="Pfam" id="PF18012">
    <property type="entry name" value="PH_17"/>
    <property type="match status" value="1"/>
</dbReference>
<organism evidence="35 36">
    <name type="scientific">Polypterus senegalus</name>
    <name type="common">Senegal bichir</name>
    <dbReference type="NCBI Taxonomy" id="55291"/>
    <lineage>
        <taxon>Eukaryota</taxon>
        <taxon>Metazoa</taxon>
        <taxon>Chordata</taxon>
        <taxon>Craniata</taxon>
        <taxon>Vertebrata</taxon>
        <taxon>Euteleostomi</taxon>
        <taxon>Actinopterygii</taxon>
        <taxon>Polypteriformes</taxon>
        <taxon>Polypteridae</taxon>
        <taxon>Polypterus</taxon>
    </lineage>
</organism>
<dbReference type="InterPro" id="IPR015482">
    <property type="entry name" value="Syntrophin"/>
</dbReference>
<keyword evidence="21" id="KW-0965">Cell junction</keyword>
<keyword evidence="12" id="KW-0493">Microtubule</keyword>
<dbReference type="InterPro" id="IPR041428">
    <property type="entry name" value="PHsplit_syntrophin"/>
</dbReference>
<keyword evidence="17" id="KW-0106">Calcium</keyword>
<evidence type="ECO:0000256" key="1">
    <source>
        <dbReference type="ARBA" id="ARBA00004245"/>
    </source>
</evidence>
<dbReference type="SMART" id="SM00745">
    <property type="entry name" value="MIT"/>
    <property type="match status" value="1"/>
</dbReference>
<dbReference type="Pfam" id="PF00004">
    <property type="entry name" value="AAA"/>
    <property type="match status" value="1"/>
</dbReference>
<keyword evidence="8" id="KW-0813">Transport</keyword>
<dbReference type="CDD" id="cd01258">
    <property type="entry name" value="PHsplit_syntrophin"/>
    <property type="match status" value="1"/>
</dbReference>
<feature type="compositionally biased region" description="Basic and acidic residues" evidence="32">
    <location>
        <begin position="705"/>
        <end position="717"/>
    </location>
</feature>
<keyword evidence="15" id="KW-0967">Endosome</keyword>
<evidence type="ECO:0000256" key="8">
    <source>
        <dbReference type="ARBA" id="ARBA00022448"/>
    </source>
</evidence>
<dbReference type="AlphaFoldDB" id="A0A8X8BXN6"/>
<comment type="caution">
    <text evidence="35">The sequence shown here is derived from an EMBL/GenBank/DDBJ whole genome shotgun (WGS) entry which is preliminary data.</text>
</comment>
<dbReference type="PANTHER" id="PTHR10554:SF8">
    <property type="entry name" value="BETA-2-SYNTROPHIN"/>
    <property type="match status" value="1"/>
</dbReference>
<dbReference type="FunFam" id="3.40.50.300:FF:000043">
    <property type="entry name" value="Vacuolar protein sorting-associated protein 4"/>
    <property type="match status" value="1"/>
</dbReference>
<dbReference type="InterPro" id="IPR001849">
    <property type="entry name" value="PH_domain"/>
</dbReference>
<evidence type="ECO:0000256" key="22">
    <source>
        <dbReference type="ARBA" id="ARBA00023136"/>
    </source>
</evidence>
<dbReference type="Pfam" id="PF09336">
    <property type="entry name" value="Vps4_C"/>
    <property type="match status" value="1"/>
</dbReference>
<accession>A0A8X8BXN6</accession>
<evidence type="ECO:0000256" key="14">
    <source>
        <dbReference type="ARBA" id="ARBA00022741"/>
    </source>
</evidence>
<dbReference type="InterPro" id="IPR007330">
    <property type="entry name" value="MIT_dom"/>
</dbReference>
<evidence type="ECO:0000256" key="28">
    <source>
        <dbReference type="ARBA" id="ARBA00073581"/>
    </source>
</evidence>
<dbReference type="CDD" id="cd06801">
    <property type="entry name" value="PDZ_syntrophin-like"/>
    <property type="match status" value="1"/>
</dbReference>
<keyword evidence="25" id="KW-0131">Cell cycle</keyword>
<evidence type="ECO:0000256" key="3">
    <source>
        <dbReference type="ARBA" id="ARBA00004282"/>
    </source>
</evidence>
<keyword evidence="9" id="KW-0963">Cytoplasm</keyword>
<keyword evidence="14" id="KW-0547">Nucleotide-binding</keyword>
<feature type="compositionally biased region" description="Low complexity" evidence="32">
    <location>
        <begin position="120"/>
        <end position="154"/>
    </location>
</feature>
<keyword evidence="11" id="KW-0132">Cell division</keyword>
<dbReference type="CDD" id="cd02678">
    <property type="entry name" value="MIT_VPS4"/>
    <property type="match status" value="1"/>
</dbReference>
<dbReference type="FunFam" id="2.30.29.30:FF:000251">
    <property type="entry name" value="Syntrophin beta 2"/>
    <property type="match status" value="1"/>
</dbReference>
<dbReference type="InterPro" id="IPR003959">
    <property type="entry name" value="ATPase_AAA_core"/>
</dbReference>
<dbReference type="FunFam" id="2.30.42.10:FF:000052">
    <property type="entry name" value="Syntrophin beta 1"/>
    <property type="match status" value="1"/>
</dbReference>
<dbReference type="SUPFAM" id="SSF50156">
    <property type="entry name" value="PDZ domain-like"/>
    <property type="match status" value="1"/>
</dbReference>
<dbReference type="InterPro" id="IPR055108">
    <property type="entry name" value="Syntrophin_4th"/>
</dbReference>
<dbReference type="GO" id="GO:0005524">
    <property type="term" value="F:ATP binding"/>
    <property type="evidence" value="ECO:0007669"/>
    <property type="project" value="UniProtKB-KW"/>
</dbReference>
<dbReference type="Gene3D" id="2.30.42.10">
    <property type="match status" value="1"/>
</dbReference>
<keyword evidence="16" id="KW-0378">Hydrolase</keyword>
<dbReference type="InterPro" id="IPR036181">
    <property type="entry name" value="MIT_dom_sf"/>
</dbReference>
<comment type="subcellular location">
    <subcellularLocation>
        <location evidence="3">Cell junction</location>
    </subcellularLocation>
    <subcellularLocation>
        <location evidence="1">Cytoplasm</location>
        <location evidence="1">Cytoskeleton</location>
    </subcellularLocation>
    <subcellularLocation>
        <location evidence="2">Cytoplasmic vesicle</location>
        <location evidence="2">Secretory vesicle membrane</location>
        <topology evidence="2">Peripheral membrane protein</topology>
    </subcellularLocation>
    <subcellularLocation>
        <location evidence="4">Late endosome membrane</location>
        <topology evidence="4">Peripheral membrane protein</topology>
    </subcellularLocation>
</comment>
<evidence type="ECO:0000256" key="24">
    <source>
        <dbReference type="ARBA" id="ARBA00023212"/>
    </source>
</evidence>
<dbReference type="InterPro" id="IPR015415">
    <property type="entry name" value="Spast_Vps4_C"/>
</dbReference>
<dbReference type="Gene3D" id="1.20.58.80">
    <property type="entry name" value="Phosphotransferase system, lactose/cellobiose-type IIA subunit"/>
    <property type="match status" value="1"/>
</dbReference>
<feature type="non-terminal residue" evidence="35">
    <location>
        <position position="1"/>
    </location>
</feature>
<evidence type="ECO:0000256" key="6">
    <source>
        <dbReference type="ARBA" id="ARBA00010798"/>
    </source>
</evidence>
<keyword evidence="23" id="KW-0009">Actin-binding</keyword>
<evidence type="ECO:0000256" key="17">
    <source>
        <dbReference type="ARBA" id="ARBA00022837"/>
    </source>
</evidence>
<dbReference type="SUPFAM" id="SSF52540">
    <property type="entry name" value="P-loop containing nucleoside triphosphate hydrolases"/>
    <property type="match status" value="1"/>
</dbReference>
<dbReference type="FunFam" id="1.10.8.60:FF:000015">
    <property type="entry name" value="vacuolar protein sorting-associated protein 4A"/>
    <property type="match status" value="1"/>
</dbReference>
<dbReference type="Pfam" id="PF04212">
    <property type="entry name" value="MIT"/>
    <property type="match status" value="1"/>
</dbReference>
<dbReference type="GO" id="GO:0016887">
    <property type="term" value="F:ATP hydrolysis activity"/>
    <property type="evidence" value="ECO:0007669"/>
    <property type="project" value="InterPro"/>
</dbReference>
<dbReference type="GO" id="GO:0031902">
    <property type="term" value="C:late endosome membrane"/>
    <property type="evidence" value="ECO:0007669"/>
    <property type="project" value="UniProtKB-SubCell"/>
</dbReference>
<dbReference type="InterPro" id="IPR001478">
    <property type="entry name" value="PDZ"/>
</dbReference>
<evidence type="ECO:0000256" key="10">
    <source>
        <dbReference type="ARBA" id="ARBA00022553"/>
    </source>
</evidence>
<evidence type="ECO:0000256" key="12">
    <source>
        <dbReference type="ARBA" id="ARBA00022701"/>
    </source>
</evidence>
<dbReference type="Pfam" id="PF00595">
    <property type="entry name" value="PDZ"/>
    <property type="match status" value="1"/>
</dbReference>
<feature type="domain" description="PDZ" evidence="34">
    <location>
        <begin position="158"/>
        <end position="241"/>
    </location>
</feature>
<dbReference type="GO" id="GO:0045202">
    <property type="term" value="C:synapse"/>
    <property type="evidence" value="ECO:0007669"/>
    <property type="project" value="TreeGrafter"/>
</dbReference>
<feature type="region of interest" description="Disordered" evidence="32">
    <location>
        <begin position="74"/>
        <end position="154"/>
    </location>
</feature>
<dbReference type="InterPro" id="IPR041569">
    <property type="entry name" value="AAA_lid_3"/>
</dbReference>
<dbReference type="GO" id="GO:0003779">
    <property type="term" value="F:actin binding"/>
    <property type="evidence" value="ECO:0007669"/>
    <property type="project" value="UniProtKB-KW"/>
</dbReference>
<feature type="domain" description="PH" evidence="33">
    <location>
        <begin position="367"/>
        <end position="479"/>
    </location>
</feature>
<evidence type="ECO:0000256" key="4">
    <source>
        <dbReference type="ARBA" id="ARBA00004633"/>
    </source>
</evidence>
<evidence type="ECO:0000256" key="7">
    <source>
        <dbReference type="ARBA" id="ARBA00012674"/>
    </source>
</evidence>
<dbReference type="GO" id="GO:0070161">
    <property type="term" value="C:anchoring junction"/>
    <property type="evidence" value="ECO:0007669"/>
    <property type="project" value="UniProtKB-SubCell"/>
</dbReference>
<evidence type="ECO:0000256" key="30">
    <source>
        <dbReference type="ARBA" id="ARBA00077381"/>
    </source>
</evidence>
<dbReference type="Gene3D" id="3.40.50.300">
    <property type="entry name" value="P-loop containing nucleotide triphosphate hydrolases"/>
    <property type="match status" value="1"/>
</dbReference>
<comment type="similarity">
    <text evidence="5">Belongs to the AAA ATPase family.</text>
</comment>
<gene>
    <name evidence="35" type="primary">Vps4a</name>
    <name evidence="35" type="ORF">GTO96_0022789</name>
</gene>
<keyword evidence="18" id="KW-0067">ATP-binding</keyword>
<dbReference type="SUPFAM" id="SSF50729">
    <property type="entry name" value="PH domain-like"/>
    <property type="match status" value="1"/>
</dbReference>
<evidence type="ECO:0000259" key="33">
    <source>
        <dbReference type="PROSITE" id="PS50003"/>
    </source>
</evidence>
<dbReference type="SMART" id="SM00228">
    <property type="entry name" value="PDZ"/>
    <property type="match status" value="1"/>
</dbReference>
<name>A0A8X8BXN6_POLSE</name>
<evidence type="ECO:0000256" key="23">
    <source>
        <dbReference type="ARBA" id="ARBA00023203"/>
    </source>
</evidence>
<evidence type="ECO:0000256" key="5">
    <source>
        <dbReference type="ARBA" id="ARBA00006914"/>
    </source>
</evidence>
<keyword evidence="24" id="KW-0206">Cytoskeleton</keyword>
<dbReference type="GO" id="GO:0030658">
    <property type="term" value="C:transport vesicle membrane"/>
    <property type="evidence" value="ECO:0007669"/>
    <property type="project" value="UniProtKB-SubCell"/>
</dbReference>
<dbReference type="InterPro" id="IPR003593">
    <property type="entry name" value="AAA+_ATPase"/>
</dbReference>
<dbReference type="EC" id="3.6.4.6" evidence="7"/>
<keyword evidence="13" id="KW-0677">Repeat</keyword>
<dbReference type="PANTHER" id="PTHR10554">
    <property type="entry name" value="SYNTROPHIN"/>
    <property type="match status" value="1"/>
</dbReference>
<comment type="function">
    <text evidence="27">Adapter protein that binds to and probably organizes the subcellular localization of a variety of membrane proteins. May link various receptors to the actin cytoskeleton and the dystrophin glycoprotein complex. May play a role in the regulation of secretory granules via its interaction with PTPRN.</text>
</comment>
<evidence type="ECO:0000256" key="27">
    <source>
        <dbReference type="ARBA" id="ARBA00054805"/>
    </source>
</evidence>
<evidence type="ECO:0000256" key="2">
    <source>
        <dbReference type="ARBA" id="ARBA00004268"/>
    </source>
</evidence>
<keyword evidence="36" id="KW-1185">Reference proteome</keyword>
<dbReference type="Gene3D" id="1.10.8.60">
    <property type="match status" value="1"/>
</dbReference>
<dbReference type="PROSITE" id="PS50106">
    <property type="entry name" value="PDZ"/>
    <property type="match status" value="1"/>
</dbReference>
<dbReference type="Proteomes" id="UP000886611">
    <property type="component" value="Unassembled WGS sequence"/>
</dbReference>
<dbReference type="InterPro" id="IPR045253">
    <property type="entry name" value="VPS4_MIT"/>
</dbReference>
<evidence type="ECO:0000256" key="19">
    <source>
        <dbReference type="ARBA" id="ARBA00022860"/>
    </source>
</evidence>
<evidence type="ECO:0000313" key="36">
    <source>
        <dbReference type="Proteomes" id="UP000886611"/>
    </source>
</evidence>
<dbReference type="SMART" id="SM00233">
    <property type="entry name" value="PH"/>
    <property type="match status" value="2"/>
</dbReference>
<comment type="similarity">
    <text evidence="6">Belongs to the syntrophin family.</text>
</comment>
<dbReference type="Pfam" id="PF17862">
    <property type="entry name" value="AAA_lid_3"/>
    <property type="match status" value="1"/>
</dbReference>
<feature type="region of interest" description="Disordered" evidence="32">
    <location>
        <begin position="263"/>
        <end position="282"/>
    </location>
</feature>
<evidence type="ECO:0000256" key="32">
    <source>
        <dbReference type="SAM" id="MobiDB-lite"/>
    </source>
</evidence>
<dbReference type="FunFam" id="1.20.58.80:FF:000002">
    <property type="entry name" value="Vacuolar protein sorting-associated protein 4A"/>
    <property type="match status" value="1"/>
</dbReference>
<dbReference type="Gene3D" id="2.30.29.30">
    <property type="entry name" value="Pleckstrin-homology domain (PH domain)/Phosphotyrosine-binding domain (PTB)"/>
    <property type="match status" value="1"/>
</dbReference>
<evidence type="ECO:0000256" key="26">
    <source>
        <dbReference type="ARBA" id="ARBA00023329"/>
    </source>
</evidence>
<dbReference type="InterPro" id="IPR027417">
    <property type="entry name" value="P-loop_NTPase"/>
</dbReference>
<evidence type="ECO:0000256" key="13">
    <source>
        <dbReference type="ARBA" id="ARBA00022737"/>
    </source>
</evidence>
<dbReference type="SMART" id="SM00382">
    <property type="entry name" value="AAA"/>
    <property type="match status" value="1"/>
</dbReference>
<dbReference type="GO" id="GO:0005874">
    <property type="term" value="C:microtubule"/>
    <property type="evidence" value="ECO:0007669"/>
    <property type="project" value="UniProtKB-KW"/>
</dbReference>
<keyword evidence="20" id="KW-0653">Protein transport</keyword>
<keyword evidence="19" id="KW-0112">Calmodulin-binding</keyword>
<keyword evidence="26" id="KW-0968">Cytoplasmic vesicle</keyword>
<evidence type="ECO:0000256" key="16">
    <source>
        <dbReference type="ARBA" id="ARBA00022801"/>
    </source>
</evidence>
<feature type="non-terminal residue" evidence="35">
    <location>
        <position position="1019"/>
    </location>
</feature>
<evidence type="ECO:0000256" key="11">
    <source>
        <dbReference type="ARBA" id="ARBA00022618"/>
    </source>
</evidence>
<evidence type="ECO:0000256" key="20">
    <source>
        <dbReference type="ARBA" id="ARBA00022927"/>
    </source>
</evidence>